<reference evidence="1" key="1">
    <citation type="submission" date="2020-04" db="EMBL/GenBank/DDBJ databases">
        <authorList>
            <person name="Chiriac C."/>
            <person name="Salcher M."/>
            <person name="Ghai R."/>
            <person name="Kavagutti S V."/>
        </authorList>
    </citation>
    <scope>NUCLEOTIDE SEQUENCE</scope>
</reference>
<accession>A0A6J5LY68</accession>
<name>A0A6J5LY68_9CAUD</name>
<protein>
    <submittedName>
        <fullName evidence="1">Uncharacterized protein</fullName>
    </submittedName>
</protein>
<evidence type="ECO:0000313" key="1">
    <source>
        <dbReference type="EMBL" id="CAB4139438.1"/>
    </source>
</evidence>
<sequence>MADTTTTNLGLTKPEVGASADTWGTKLNTDLDLVDAIFKGDGTGTSVGLNVGSGKTLTISGTVNGTSKTGTGNVVLATSPTLTTPNLGTPSAVTLTNATGLPLTTGVTGTLPVANGGTGVTTSTGTGSVVLSTSPTLVTPNLGTPSSATLTNATGLPIDAGTTGTLPVARGGTGVTTSTGTGSVVLSNSPTFVTPTLGVASATSIATGKGTVGAVAYGFTTNTNTGMWSPSSDAIAFSTAGSERLRADSSGNVGIGTSSPGFRLDVSGTGRFTGLTQFDNDVTLNKATLNYLYFNDAISFSRNGVGERMRIDSSGNVGIGTSSPNAKLQSNAGSSQVAVMAGGTVNAPGYPAFGFDGQIASNGGRGAGMYLPADGTLAWSTNATERMRITSAGNVGIGTSSPTERLDTGTGNTRTQALIISGDQHLLYSAASTELGIRIGASGPFFGIGTTGSDTMRFNSASGGAMLFAIGGTERARIDSSGNVGIGTSSPSAAARLDVSSTTSGFLPPRMTTAQRDAIGSPPNGLMLYNTSTDKLQVRAAGAWVDLH</sequence>
<dbReference type="EMBL" id="LR796360">
    <property type="protein sequence ID" value="CAB4139438.1"/>
    <property type="molecule type" value="Genomic_DNA"/>
</dbReference>
<proteinExistence type="predicted"/>
<gene>
    <name evidence="1" type="ORF">UFOVP351_48</name>
</gene>
<organism evidence="1">
    <name type="scientific">uncultured Caudovirales phage</name>
    <dbReference type="NCBI Taxonomy" id="2100421"/>
    <lineage>
        <taxon>Viruses</taxon>
        <taxon>Duplodnaviria</taxon>
        <taxon>Heunggongvirae</taxon>
        <taxon>Uroviricota</taxon>
        <taxon>Caudoviricetes</taxon>
        <taxon>Peduoviridae</taxon>
        <taxon>Maltschvirus</taxon>
        <taxon>Maltschvirus maltsch</taxon>
    </lineage>
</organism>